<protein>
    <submittedName>
        <fullName evidence="1">Uncharacterized protein</fullName>
    </submittedName>
</protein>
<keyword evidence="2" id="KW-1185">Reference proteome</keyword>
<dbReference type="EMBL" id="MSFO01000006">
    <property type="protein sequence ID" value="PLB47307.1"/>
    <property type="molecule type" value="Genomic_DNA"/>
</dbReference>
<dbReference type="VEuPathDB" id="FungiDB:P170DRAFT_238460"/>
<name>A0A2I2G380_9EURO</name>
<dbReference type="AlphaFoldDB" id="A0A2I2G380"/>
<accession>A0A2I2G380</accession>
<dbReference type="Proteomes" id="UP000234275">
    <property type="component" value="Unassembled WGS sequence"/>
</dbReference>
<dbReference type="GeneID" id="36550638"/>
<organism evidence="1 2">
    <name type="scientific">Aspergillus steynii IBT 23096</name>
    <dbReference type="NCBI Taxonomy" id="1392250"/>
    <lineage>
        <taxon>Eukaryota</taxon>
        <taxon>Fungi</taxon>
        <taxon>Dikarya</taxon>
        <taxon>Ascomycota</taxon>
        <taxon>Pezizomycotina</taxon>
        <taxon>Eurotiomycetes</taxon>
        <taxon>Eurotiomycetidae</taxon>
        <taxon>Eurotiales</taxon>
        <taxon>Aspergillaceae</taxon>
        <taxon>Aspergillus</taxon>
        <taxon>Aspergillus subgen. Circumdati</taxon>
    </lineage>
</organism>
<dbReference type="RefSeq" id="XP_024702609.1">
    <property type="nucleotide sequence ID" value="XM_024842939.1"/>
</dbReference>
<reference evidence="1 2" key="1">
    <citation type="submission" date="2016-12" db="EMBL/GenBank/DDBJ databases">
        <title>The genomes of Aspergillus section Nigri reveals drivers in fungal speciation.</title>
        <authorList>
            <consortium name="DOE Joint Genome Institute"/>
            <person name="Vesth T.C."/>
            <person name="Nybo J."/>
            <person name="Theobald S."/>
            <person name="Brandl J."/>
            <person name="Frisvad J.C."/>
            <person name="Nielsen K.F."/>
            <person name="Lyhne E.K."/>
            <person name="Kogle M.E."/>
            <person name="Kuo A."/>
            <person name="Riley R."/>
            <person name="Clum A."/>
            <person name="Nolan M."/>
            <person name="Lipzen A."/>
            <person name="Salamov A."/>
            <person name="Henrissat B."/>
            <person name="Wiebenga A."/>
            <person name="De Vries R.P."/>
            <person name="Grigoriev I.V."/>
            <person name="Mortensen U.H."/>
            <person name="Andersen M.R."/>
            <person name="Baker S.E."/>
        </authorList>
    </citation>
    <scope>NUCLEOTIDE SEQUENCE [LARGE SCALE GENOMIC DNA]</scope>
    <source>
        <strain evidence="1 2">IBT 23096</strain>
    </source>
</reference>
<proteinExistence type="predicted"/>
<evidence type="ECO:0000313" key="2">
    <source>
        <dbReference type="Proteomes" id="UP000234275"/>
    </source>
</evidence>
<evidence type="ECO:0000313" key="1">
    <source>
        <dbReference type="EMBL" id="PLB47307.1"/>
    </source>
</evidence>
<sequence length="148" mass="16725">MVDIVGSETILRNKVGPLFDPDQIGQSIHGPGGYLRLWIVDFWSGALWCHARAMGERTDRTREFFSRPLAYWNAAEIRLKAFVFSFSFFFLFISPPPPPPPRGSAQCHGLESGVQFHDLLHSLLHSLLACLPKLRLREGSPNKLRPAQ</sequence>
<comment type="caution">
    <text evidence="1">The sequence shown here is derived from an EMBL/GenBank/DDBJ whole genome shotgun (WGS) entry which is preliminary data.</text>
</comment>
<gene>
    <name evidence="1" type="ORF">P170DRAFT_238460</name>
</gene>